<comment type="caution">
    <text evidence="3">The sequence shown here is derived from an EMBL/GenBank/DDBJ whole genome shotgun (WGS) entry which is preliminary data.</text>
</comment>
<dbReference type="EMBL" id="JBELPZ010000005">
    <property type="protein sequence ID" value="MFL9844191.1"/>
    <property type="molecule type" value="Genomic_DNA"/>
</dbReference>
<evidence type="ECO:0000256" key="1">
    <source>
        <dbReference type="ARBA" id="ARBA00022676"/>
    </source>
</evidence>
<evidence type="ECO:0000313" key="4">
    <source>
        <dbReference type="Proteomes" id="UP001629156"/>
    </source>
</evidence>
<keyword evidence="4" id="KW-1185">Reference proteome</keyword>
<sequence>MSFKARINKYRRYLTRSLTKNIGGKDGDAPIAVNGAVTIKKVLVIRPNHRLGNLLLVTPLMQELASTFPGCSIDIFVKGGLTPIVFQNYPEVKRAIQLPKKPFKEFVNYLKVWFKVKGNGYDLVVNVSKGSSSGRIATTLARAKYKVYGDEKENLKAKYPDYLHMAKFPVYNLRYYLSRLGFKNDSPVPLLDLKLSESEFSQSRKILAGLTGNTKPVISIFTYATGAKCYKNDWWEPFYQKLQAEFPDYSIVEVLPAENVSQIDFKAPSYYSRDIREIAAFIANTKVFIGADSGIMHLASASLTPTVGLFAVTNPKQYQPYGNKSVALNTATCSQEQIIEAVRNILPA</sequence>
<dbReference type="Pfam" id="PF01075">
    <property type="entry name" value="Glyco_transf_9"/>
    <property type="match status" value="1"/>
</dbReference>
<dbReference type="SUPFAM" id="SSF53756">
    <property type="entry name" value="UDP-Glycosyltransferase/glycogen phosphorylase"/>
    <property type="match status" value="1"/>
</dbReference>
<dbReference type="PANTHER" id="PTHR30160">
    <property type="entry name" value="TETRAACYLDISACCHARIDE 4'-KINASE-RELATED"/>
    <property type="match status" value="1"/>
</dbReference>
<gene>
    <name evidence="3" type="ORF">ABS766_07140</name>
</gene>
<organism evidence="3 4">
    <name type="scientific">Flavobacterium rhizosphaerae</name>
    <dbReference type="NCBI Taxonomy" id="3163298"/>
    <lineage>
        <taxon>Bacteria</taxon>
        <taxon>Pseudomonadati</taxon>
        <taxon>Bacteroidota</taxon>
        <taxon>Flavobacteriia</taxon>
        <taxon>Flavobacteriales</taxon>
        <taxon>Flavobacteriaceae</taxon>
        <taxon>Flavobacterium</taxon>
    </lineage>
</organism>
<keyword evidence="1" id="KW-0328">Glycosyltransferase</keyword>
<protein>
    <submittedName>
        <fullName evidence="3">Glycosyltransferase family 9 protein</fullName>
    </submittedName>
</protein>
<keyword evidence="2" id="KW-0808">Transferase</keyword>
<reference evidence="3 4" key="1">
    <citation type="submission" date="2024-06" db="EMBL/GenBank/DDBJ databases">
        <authorList>
            <person name="Kaempfer P."/>
            <person name="Viver T."/>
        </authorList>
    </citation>
    <scope>NUCLEOTIDE SEQUENCE [LARGE SCALE GENOMIC DNA]</scope>
    <source>
        <strain evidence="3 4">ST-119</strain>
    </source>
</reference>
<dbReference type="CDD" id="cd03789">
    <property type="entry name" value="GT9_LPS_heptosyltransferase"/>
    <property type="match status" value="1"/>
</dbReference>
<dbReference type="Proteomes" id="UP001629156">
    <property type="component" value="Unassembled WGS sequence"/>
</dbReference>
<accession>A0ABW8YV64</accession>
<dbReference type="Gene3D" id="3.40.50.2000">
    <property type="entry name" value="Glycogen Phosphorylase B"/>
    <property type="match status" value="2"/>
</dbReference>
<proteinExistence type="predicted"/>
<dbReference type="RefSeq" id="WP_408084444.1">
    <property type="nucleotide sequence ID" value="NZ_JBELPZ010000005.1"/>
</dbReference>
<dbReference type="InterPro" id="IPR051199">
    <property type="entry name" value="LPS_LOS_Heptosyltrfase"/>
</dbReference>
<evidence type="ECO:0000256" key="2">
    <source>
        <dbReference type="ARBA" id="ARBA00022679"/>
    </source>
</evidence>
<evidence type="ECO:0000313" key="3">
    <source>
        <dbReference type="EMBL" id="MFL9844191.1"/>
    </source>
</evidence>
<dbReference type="InterPro" id="IPR002201">
    <property type="entry name" value="Glyco_trans_9"/>
</dbReference>
<name>A0ABW8YV64_9FLAO</name>